<dbReference type="EnsemblFungi" id="MAPG_00397T0">
    <property type="protein sequence ID" value="MAPG_00397T0"/>
    <property type="gene ID" value="MAPG_00397"/>
</dbReference>
<reference evidence="1" key="2">
    <citation type="submission" date="2010-05" db="EMBL/GenBank/DDBJ databases">
        <title>The Genome Sequence of Magnaporthe poae strain ATCC 64411.</title>
        <authorList>
            <consortium name="The Broad Institute Genome Sequencing Platform"/>
            <consortium name="Broad Institute Genome Sequencing Center for Infectious Disease"/>
            <person name="Ma L.-J."/>
            <person name="Dead R."/>
            <person name="Young S."/>
            <person name="Zeng Q."/>
            <person name="Koehrsen M."/>
            <person name="Alvarado L."/>
            <person name="Berlin A."/>
            <person name="Chapman S.B."/>
            <person name="Chen Z."/>
            <person name="Freedman E."/>
            <person name="Gellesch M."/>
            <person name="Goldberg J."/>
            <person name="Griggs A."/>
            <person name="Gujja S."/>
            <person name="Heilman E.R."/>
            <person name="Heiman D."/>
            <person name="Hepburn T."/>
            <person name="Howarth C."/>
            <person name="Jen D."/>
            <person name="Larson L."/>
            <person name="Mehta T."/>
            <person name="Neiman D."/>
            <person name="Pearson M."/>
            <person name="Roberts A."/>
            <person name="Saif S."/>
            <person name="Shea T."/>
            <person name="Shenoy N."/>
            <person name="Sisk P."/>
            <person name="Stolte C."/>
            <person name="Sykes S."/>
            <person name="Walk T."/>
            <person name="White J."/>
            <person name="Yandava C."/>
            <person name="Haas B."/>
            <person name="Nusbaum C."/>
            <person name="Birren B."/>
        </authorList>
    </citation>
    <scope>NUCLEOTIDE SEQUENCE</scope>
    <source>
        <strain evidence="1">ATCC 64411</strain>
    </source>
</reference>
<dbReference type="VEuPathDB" id="FungiDB:MAPG_00397"/>
<gene>
    <name evidence="1" type="ORF">MAPG_00397</name>
</gene>
<accession>A0A0C4DKW5</accession>
<reference evidence="1" key="3">
    <citation type="submission" date="2011-03" db="EMBL/GenBank/DDBJ databases">
        <title>Annotation of Magnaporthe poae ATCC 64411.</title>
        <authorList>
            <person name="Ma L.-J."/>
            <person name="Dead R."/>
            <person name="Young S.K."/>
            <person name="Zeng Q."/>
            <person name="Gargeya S."/>
            <person name="Fitzgerald M."/>
            <person name="Haas B."/>
            <person name="Abouelleil A."/>
            <person name="Alvarado L."/>
            <person name="Arachchi H.M."/>
            <person name="Berlin A."/>
            <person name="Brown A."/>
            <person name="Chapman S.B."/>
            <person name="Chen Z."/>
            <person name="Dunbar C."/>
            <person name="Freedman E."/>
            <person name="Gearin G."/>
            <person name="Gellesch M."/>
            <person name="Goldberg J."/>
            <person name="Griggs A."/>
            <person name="Gujja S."/>
            <person name="Heiman D."/>
            <person name="Howarth C."/>
            <person name="Larson L."/>
            <person name="Lui A."/>
            <person name="MacDonald P.J.P."/>
            <person name="Mehta T."/>
            <person name="Montmayeur A."/>
            <person name="Murphy C."/>
            <person name="Neiman D."/>
            <person name="Pearson M."/>
            <person name="Priest M."/>
            <person name="Roberts A."/>
            <person name="Saif S."/>
            <person name="Shea T."/>
            <person name="Shenoy N."/>
            <person name="Sisk P."/>
            <person name="Stolte C."/>
            <person name="Sykes S."/>
            <person name="Yandava C."/>
            <person name="Wortman J."/>
            <person name="Nusbaum C."/>
            <person name="Birren B."/>
        </authorList>
    </citation>
    <scope>NUCLEOTIDE SEQUENCE</scope>
    <source>
        <strain evidence="1">ATCC 64411</strain>
    </source>
</reference>
<dbReference type="Proteomes" id="UP000011715">
    <property type="component" value="Unassembled WGS sequence"/>
</dbReference>
<evidence type="ECO:0000313" key="1">
    <source>
        <dbReference type="EMBL" id="KLU81306.1"/>
    </source>
</evidence>
<evidence type="ECO:0000313" key="2">
    <source>
        <dbReference type="EnsemblFungi" id="MAPG_00397T0"/>
    </source>
</evidence>
<reference evidence="2" key="5">
    <citation type="submission" date="2015-06" db="UniProtKB">
        <authorList>
            <consortium name="EnsemblFungi"/>
        </authorList>
    </citation>
    <scope>IDENTIFICATION</scope>
    <source>
        <strain evidence="2">ATCC 64411</strain>
    </source>
</reference>
<proteinExistence type="predicted"/>
<name>A0A0C4DKW5_MAGP6</name>
<organism evidence="2 3">
    <name type="scientific">Magnaporthiopsis poae (strain ATCC 64411 / 73-15)</name>
    <name type="common">Kentucky bluegrass fungus</name>
    <name type="synonym">Magnaporthe poae</name>
    <dbReference type="NCBI Taxonomy" id="644358"/>
    <lineage>
        <taxon>Eukaryota</taxon>
        <taxon>Fungi</taxon>
        <taxon>Dikarya</taxon>
        <taxon>Ascomycota</taxon>
        <taxon>Pezizomycotina</taxon>
        <taxon>Sordariomycetes</taxon>
        <taxon>Sordariomycetidae</taxon>
        <taxon>Magnaporthales</taxon>
        <taxon>Magnaporthaceae</taxon>
        <taxon>Magnaporthiopsis</taxon>
    </lineage>
</organism>
<evidence type="ECO:0000313" key="3">
    <source>
        <dbReference type="Proteomes" id="UP000011715"/>
    </source>
</evidence>
<dbReference type="EMBL" id="ADBL01000092">
    <property type="status" value="NOT_ANNOTATED_CDS"/>
    <property type="molecule type" value="Genomic_DNA"/>
</dbReference>
<dbReference type="AlphaFoldDB" id="A0A0C4DKW5"/>
<protein>
    <submittedName>
        <fullName evidence="1 2">Uncharacterized protein</fullName>
    </submittedName>
</protein>
<reference evidence="3" key="1">
    <citation type="submission" date="2010-05" db="EMBL/GenBank/DDBJ databases">
        <title>The genome sequence of Magnaporthe poae strain ATCC 64411.</title>
        <authorList>
            <person name="Ma L.-J."/>
            <person name="Dead R."/>
            <person name="Young S."/>
            <person name="Zeng Q."/>
            <person name="Koehrsen M."/>
            <person name="Alvarado L."/>
            <person name="Berlin A."/>
            <person name="Chapman S.B."/>
            <person name="Chen Z."/>
            <person name="Freedman E."/>
            <person name="Gellesch M."/>
            <person name="Goldberg J."/>
            <person name="Griggs A."/>
            <person name="Gujja S."/>
            <person name="Heilman E.R."/>
            <person name="Heiman D."/>
            <person name="Hepburn T."/>
            <person name="Howarth C."/>
            <person name="Jen D."/>
            <person name="Larson L."/>
            <person name="Mehta T."/>
            <person name="Neiman D."/>
            <person name="Pearson M."/>
            <person name="Roberts A."/>
            <person name="Saif S."/>
            <person name="Shea T."/>
            <person name="Shenoy N."/>
            <person name="Sisk P."/>
            <person name="Stolte C."/>
            <person name="Sykes S."/>
            <person name="Walk T."/>
            <person name="White J."/>
            <person name="Yandava C."/>
            <person name="Haas B."/>
            <person name="Nusbaum C."/>
            <person name="Birren B."/>
        </authorList>
    </citation>
    <scope>NUCLEOTIDE SEQUENCE [LARGE SCALE GENOMIC DNA]</scope>
    <source>
        <strain evidence="3">ATCC 64411 / 73-15</strain>
    </source>
</reference>
<sequence length="153" mass="16578">MTEMQWGNGAGYHSVQWACHNGLTQADAARLLAGRYAGSSIGNSTEHPSILAMRSAHGVARQRPPRTQCGETTSFQSTCILFHGGSIKSQYEMFYGQPCLDFSSSLLRACQPRLTFLFYVSSSLSSAVELVLPAPDHTLHTTLALPLVCQPST</sequence>
<dbReference type="EMBL" id="GL876966">
    <property type="protein sequence ID" value="KLU81306.1"/>
    <property type="molecule type" value="Genomic_DNA"/>
</dbReference>
<keyword evidence="3" id="KW-1185">Reference proteome</keyword>
<reference evidence="2" key="4">
    <citation type="journal article" date="2015" name="G3 (Bethesda)">
        <title>Genome sequences of three phytopathogenic species of the Magnaporthaceae family of fungi.</title>
        <authorList>
            <person name="Okagaki L.H."/>
            <person name="Nunes C.C."/>
            <person name="Sailsbery J."/>
            <person name="Clay B."/>
            <person name="Brown D."/>
            <person name="John T."/>
            <person name="Oh Y."/>
            <person name="Young N."/>
            <person name="Fitzgerald M."/>
            <person name="Haas B.J."/>
            <person name="Zeng Q."/>
            <person name="Young S."/>
            <person name="Adiconis X."/>
            <person name="Fan L."/>
            <person name="Levin J.Z."/>
            <person name="Mitchell T.K."/>
            <person name="Okubara P.A."/>
            <person name="Farman M.L."/>
            <person name="Kohn L.M."/>
            <person name="Birren B."/>
            <person name="Ma L.-J."/>
            <person name="Dean R.A."/>
        </authorList>
    </citation>
    <scope>NUCLEOTIDE SEQUENCE</scope>
    <source>
        <strain evidence="2">ATCC 64411 / 73-15</strain>
    </source>
</reference>